<dbReference type="OMA" id="PRRIECQ"/>
<dbReference type="PANTHER" id="PTHR46915:SF2">
    <property type="entry name" value="UBIQUITIN-LIKE PROTEASE 4"/>
    <property type="match status" value="1"/>
</dbReference>
<dbReference type="KEGG" id="nta:107767288"/>
<dbReference type="RefSeq" id="XP_016441724.1">
    <property type="nucleotide sequence ID" value="XM_016586238.1"/>
</dbReference>
<dbReference type="AlphaFoldDB" id="A0A1S3XPC9"/>
<reference evidence="6" key="1">
    <citation type="submission" date="2025-08" db="UniProtKB">
        <authorList>
            <consortium name="RefSeq"/>
        </authorList>
    </citation>
    <scope>IDENTIFICATION</scope>
</reference>
<protein>
    <submittedName>
        <fullName evidence="6">Ubiquitin-like-specific protease 1D isoform X1</fullName>
    </submittedName>
</protein>
<sequence length="108" mass="13191">MKKFLVEEWKFLRQGEVEDVPIADKIWDDFPRRIDDIIIQVPQQRNEYDCGLFVLFFIERFIVKVHERLKEKDLAMFGRKLFEPEEASSLRWKIRNILKEKFKNSSDK</sequence>
<accession>A0A1S3XPC9</accession>
<gene>
    <name evidence="6" type="primary">LOC107767288</name>
</gene>
<proteinExistence type="inferred from homology"/>
<feature type="domain" description="Ubiquitin-like protease family profile" evidence="5">
    <location>
        <begin position="1"/>
        <end position="61"/>
    </location>
</feature>
<comment type="similarity">
    <text evidence="1">Belongs to the peptidase C48 family.</text>
</comment>
<dbReference type="PaxDb" id="4097-A0A1S3XPC9"/>
<dbReference type="PANTHER" id="PTHR46915">
    <property type="entry name" value="UBIQUITIN-LIKE PROTEASE 4-RELATED"/>
    <property type="match status" value="1"/>
</dbReference>
<dbReference type="STRING" id="4097.A0A1S3XPC9"/>
<evidence type="ECO:0000313" key="6">
    <source>
        <dbReference type="RefSeq" id="XP_016441724.1"/>
    </source>
</evidence>
<organism evidence="6">
    <name type="scientific">Nicotiana tabacum</name>
    <name type="common">Common tobacco</name>
    <dbReference type="NCBI Taxonomy" id="4097"/>
    <lineage>
        <taxon>Eukaryota</taxon>
        <taxon>Viridiplantae</taxon>
        <taxon>Streptophyta</taxon>
        <taxon>Embryophyta</taxon>
        <taxon>Tracheophyta</taxon>
        <taxon>Spermatophyta</taxon>
        <taxon>Magnoliopsida</taxon>
        <taxon>eudicotyledons</taxon>
        <taxon>Gunneridae</taxon>
        <taxon>Pentapetalae</taxon>
        <taxon>asterids</taxon>
        <taxon>lamiids</taxon>
        <taxon>Solanales</taxon>
        <taxon>Solanaceae</taxon>
        <taxon>Nicotianoideae</taxon>
        <taxon>Nicotianeae</taxon>
        <taxon>Nicotiana</taxon>
    </lineage>
</organism>
<keyword evidence="3" id="KW-0378">Hydrolase</keyword>
<evidence type="ECO:0000256" key="3">
    <source>
        <dbReference type="ARBA" id="ARBA00022801"/>
    </source>
</evidence>
<dbReference type="InterPro" id="IPR003653">
    <property type="entry name" value="Peptidase_C48_C"/>
</dbReference>
<keyword evidence="4" id="KW-0788">Thiol protease</keyword>
<name>A0A1S3XPC9_TOBAC</name>
<dbReference type="Gene3D" id="1.10.418.20">
    <property type="match status" value="1"/>
</dbReference>
<dbReference type="GO" id="GO:0008234">
    <property type="term" value="F:cysteine-type peptidase activity"/>
    <property type="evidence" value="ECO:0007669"/>
    <property type="project" value="UniProtKB-KW"/>
</dbReference>
<dbReference type="SMR" id="A0A1S3XPC9"/>
<dbReference type="InterPro" id="IPR038765">
    <property type="entry name" value="Papain-like_cys_pep_sf"/>
</dbReference>
<keyword evidence="2 6" id="KW-0645">Protease</keyword>
<evidence type="ECO:0000259" key="5">
    <source>
        <dbReference type="PROSITE" id="PS50600"/>
    </source>
</evidence>
<dbReference type="OrthoDB" id="1287177at2759"/>
<dbReference type="GO" id="GO:0016926">
    <property type="term" value="P:protein desumoylation"/>
    <property type="evidence" value="ECO:0007669"/>
    <property type="project" value="UniProtKB-ARBA"/>
</dbReference>
<evidence type="ECO:0000256" key="2">
    <source>
        <dbReference type="ARBA" id="ARBA00022670"/>
    </source>
</evidence>
<evidence type="ECO:0000256" key="1">
    <source>
        <dbReference type="ARBA" id="ARBA00005234"/>
    </source>
</evidence>
<dbReference type="PROSITE" id="PS50600">
    <property type="entry name" value="ULP_PROTEASE"/>
    <property type="match status" value="1"/>
</dbReference>
<dbReference type="Gene3D" id="3.30.310.130">
    <property type="entry name" value="Ubiquitin-related"/>
    <property type="match status" value="1"/>
</dbReference>
<dbReference type="GO" id="GO:0006508">
    <property type="term" value="P:proteolysis"/>
    <property type="evidence" value="ECO:0007669"/>
    <property type="project" value="UniProtKB-KW"/>
</dbReference>
<dbReference type="SUPFAM" id="SSF54001">
    <property type="entry name" value="Cysteine proteinases"/>
    <property type="match status" value="1"/>
</dbReference>
<dbReference type="Pfam" id="PF02902">
    <property type="entry name" value="Peptidase_C48"/>
    <property type="match status" value="1"/>
</dbReference>
<evidence type="ECO:0000256" key="4">
    <source>
        <dbReference type="ARBA" id="ARBA00022807"/>
    </source>
</evidence>